<evidence type="ECO:0000256" key="4">
    <source>
        <dbReference type="ARBA" id="ARBA00022692"/>
    </source>
</evidence>
<dbReference type="GO" id="GO:0005886">
    <property type="term" value="C:plasma membrane"/>
    <property type="evidence" value="ECO:0007669"/>
    <property type="project" value="UniProtKB-SubCell"/>
</dbReference>
<keyword evidence="3" id="KW-1003">Cell membrane</keyword>
<keyword evidence="11 14" id="KW-0807">Transducer</keyword>
<keyword evidence="7 15" id="KW-0472">Membrane</keyword>
<dbReference type="PROSITE" id="PS50262">
    <property type="entry name" value="G_PROTEIN_RECEP_F1_2"/>
    <property type="match status" value="1"/>
</dbReference>
<dbReference type="GO" id="GO:0071398">
    <property type="term" value="P:cellular response to fatty acid"/>
    <property type="evidence" value="ECO:0007669"/>
    <property type="project" value="TreeGrafter"/>
</dbReference>
<dbReference type="InterPro" id="IPR013312">
    <property type="entry name" value="GPR40-rel_orph"/>
</dbReference>
<evidence type="ECO:0000256" key="1">
    <source>
        <dbReference type="ARBA" id="ARBA00004651"/>
    </source>
</evidence>
<dbReference type="PROSITE" id="PS00237">
    <property type="entry name" value="G_PROTEIN_RECEP_F1_1"/>
    <property type="match status" value="1"/>
</dbReference>
<dbReference type="AlphaFoldDB" id="A0AA35KP79"/>
<dbReference type="Gene3D" id="1.20.1070.10">
    <property type="entry name" value="Rhodopsin 7-helix transmembrane proteins"/>
    <property type="match status" value="1"/>
</dbReference>
<evidence type="ECO:0000313" key="17">
    <source>
        <dbReference type="EMBL" id="CAI5781249.1"/>
    </source>
</evidence>
<organism evidence="17 18">
    <name type="scientific">Podarcis lilfordi</name>
    <name type="common">Lilford's wall lizard</name>
    <dbReference type="NCBI Taxonomy" id="74358"/>
    <lineage>
        <taxon>Eukaryota</taxon>
        <taxon>Metazoa</taxon>
        <taxon>Chordata</taxon>
        <taxon>Craniata</taxon>
        <taxon>Vertebrata</taxon>
        <taxon>Euteleostomi</taxon>
        <taxon>Lepidosauria</taxon>
        <taxon>Squamata</taxon>
        <taxon>Bifurcata</taxon>
        <taxon>Unidentata</taxon>
        <taxon>Episquamata</taxon>
        <taxon>Laterata</taxon>
        <taxon>Lacertibaenia</taxon>
        <taxon>Lacertidae</taxon>
        <taxon>Podarcis</taxon>
    </lineage>
</organism>
<dbReference type="PRINTS" id="PR01904">
    <property type="entry name" value="GPR40FAMILY"/>
</dbReference>
<evidence type="ECO:0000256" key="15">
    <source>
        <dbReference type="SAM" id="Phobius"/>
    </source>
</evidence>
<evidence type="ECO:0000256" key="9">
    <source>
        <dbReference type="ARBA" id="ARBA00023170"/>
    </source>
</evidence>
<dbReference type="Pfam" id="PF00001">
    <property type="entry name" value="7tm_1"/>
    <property type="match status" value="1"/>
</dbReference>
<evidence type="ECO:0000256" key="13">
    <source>
        <dbReference type="ARBA" id="ARBA00045206"/>
    </source>
</evidence>
<feature type="transmembrane region" description="Helical" evidence="15">
    <location>
        <begin position="186"/>
        <end position="208"/>
    </location>
</feature>
<comment type="similarity">
    <text evidence="14">Belongs to the G-protein coupled receptor 1 family.</text>
</comment>
<evidence type="ECO:0000256" key="12">
    <source>
        <dbReference type="ARBA" id="ARBA00033166"/>
    </source>
</evidence>
<evidence type="ECO:0000256" key="6">
    <source>
        <dbReference type="ARBA" id="ARBA00023040"/>
    </source>
</evidence>
<evidence type="ECO:0000256" key="5">
    <source>
        <dbReference type="ARBA" id="ARBA00022989"/>
    </source>
</evidence>
<feature type="transmembrane region" description="Helical" evidence="15">
    <location>
        <begin position="255"/>
        <end position="277"/>
    </location>
</feature>
<feature type="domain" description="G-protein coupled receptors family 1 profile" evidence="16">
    <location>
        <begin position="22"/>
        <end position="274"/>
    </location>
</feature>
<keyword evidence="4 14" id="KW-0812">Transmembrane</keyword>
<dbReference type="GO" id="GO:0004930">
    <property type="term" value="F:G protein-coupled receptor activity"/>
    <property type="evidence" value="ECO:0007669"/>
    <property type="project" value="UniProtKB-KW"/>
</dbReference>
<dbReference type="PANTHER" id="PTHR45822:SF5">
    <property type="entry name" value="FREE FATTY ACID RECEPTOR 2"/>
    <property type="match status" value="1"/>
</dbReference>
<evidence type="ECO:0000256" key="7">
    <source>
        <dbReference type="ARBA" id="ARBA00023136"/>
    </source>
</evidence>
<dbReference type="SUPFAM" id="SSF81321">
    <property type="entry name" value="Family A G protein-coupled receptor-like"/>
    <property type="match status" value="1"/>
</dbReference>
<evidence type="ECO:0000256" key="3">
    <source>
        <dbReference type="ARBA" id="ARBA00022475"/>
    </source>
</evidence>
<feature type="transmembrane region" description="Helical" evidence="15">
    <location>
        <begin position="121"/>
        <end position="144"/>
    </location>
</feature>
<comment type="subcellular location">
    <subcellularLocation>
        <location evidence="1">Cell membrane</location>
        <topology evidence="1">Multi-pass membrane protein</topology>
    </subcellularLocation>
</comment>
<keyword evidence="8" id="KW-1015">Disulfide bond</keyword>
<evidence type="ECO:0000256" key="2">
    <source>
        <dbReference type="ARBA" id="ARBA00021527"/>
    </source>
</evidence>
<protein>
    <recommendedName>
        <fullName evidence="2">Free fatty acid receptor 1</fullName>
    </recommendedName>
    <alternativeName>
        <fullName evidence="12">G-protein coupled receptor 40</fullName>
    </alternativeName>
</protein>
<keyword evidence="18" id="KW-1185">Reference proteome</keyword>
<gene>
    <name evidence="17" type="ORF">PODLI_1B038511</name>
</gene>
<keyword evidence="10" id="KW-0325">Glycoprotein</keyword>
<dbReference type="CDD" id="cd15170">
    <property type="entry name" value="7tmA_FFAR2_FFAR3"/>
    <property type="match status" value="1"/>
</dbReference>
<dbReference type="InterPro" id="IPR000276">
    <property type="entry name" value="GPCR_Rhodpsn"/>
</dbReference>
<dbReference type="Proteomes" id="UP001178461">
    <property type="component" value="Chromosome 8"/>
</dbReference>
<feature type="transmembrane region" description="Helical" evidence="15">
    <location>
        <begin position="81"/>
        <end position="100"/>
    </location>
</feature>
<dbReference type="PRINTS" id="PR00237">
    <property type="entry name" value="GPCRRHODOPSN"/>
</dbReference>
<evidence type="ECO:0000256" key="10">
    <source>
        <dbReference type="ARBA" id="ARBA00023180"/>
    </source>
</evidence>
<dbReference type="PRINTS" id="PR01905">
    <property type="entry name" value="FATTYACIDR"/>
</dbReference>
<sequence length="340" mass="38434">MSLYNAMVLAVYIFAFLAGLPANLLAFYTFQAKVRQKATPIEILLFNLTVSDVILLLFLPFKMVEAASDMTWPLPMFLCPLTNFCYYSSIYISTLFLMAISVERYLGVAYPIRYKLNRRPMYAVFASILFWFLACSHCSIIYVVELAVPGHNNETNPNSANASKCYESFSANQLDILLPVRMELCITLFFLPFLITLFCYINLVRILASLPNIHARRKKRAVGITVTTLLNFAICFAPFNISHIVGFIQNESPSWRVYALLLSTLSASMDPAIFYFSSTAIQQTLAKCFSSLGQKIHAIMPWCYQFCGFCCDVEIDHSGVDKSSISNLGELPSERIVRGW</sequence>
<dbReference type="PANTHER" id="PTHR45822">
    <property type="entry name" value="FREE FATTY ACID RECEPTOR 2-RELATED"/>
    <property type="match status" value="1"/>
</dbReference>
<evidence type="ECO:0000313" key="18">
    <source>
        <dbReference type="Proteomes" id="UP001178461"/>
    </source>
</evidence>
<keyword evidence="9 14" id="KW-0675">Receptor</keyword>
<feature type="transmembrane region" description="Helical" evidence="15">
    <location>
        <begin position="42"/>
        <end position="61"/>
    </location>
</feature>
<keyword evidence="5 15" id="KW-1133">Transmembrane helix</keyword>
<reference evidence="17" key="1">
    <citation type="submission" date="2022-12" db="EMBL/GenBank/DDBJ databases">
        <authorList>
            <person name="Alioto T."/>
            <person name="Alioto T."/>
            <person name="Gomez Garrido J."/>
        </authorList>
    </citation>
    <scope>NUCLEOTIDE SEQUENCE</scope>
</reference>
<dbReference type="EMBL" id="OX395133">
    <property type="protein sequence ID" value="CAI5781249.1"/>
    <property type="molecule type" value="Genomic_DNA"/>
</dbReference>
<dbReference type="InterPro" id="IPR017452">
    <property type="entry name" value="GPCR_Rhodpsn_7TM"/>
</dbReference>
<evidence type="ECO:0000259" key="16">
    <source>
        <dbReference type="PROSITE" id="PS50262"/>
    </source>
</evidence>
<name>A0AA35KP79_9SAUR</name>
<feature type="transmembrane region" description="Helical" evidence="15">
    <location>
        <begin position="229"/>
        <end position="249"/>
    </location>
</feature>
<evidence type="ECO:0000256" key="8">
    <source>
        <dbReference type="ARBA" id="ARBA00023157"/>
    </source>
</evidence>
<keyword evidence="6 14" id="KW-0297">G-protein coupled receptor</keyword>
<comment type="function">
    <text evidence="13">G-protein coupled receptor for medium and long chain saturated and unsaturated fatty acids that plays an important role in glucose homeostasis. Fatty acid binding increases glucose-stimulated insulin secretion, and may also enhance the secretion of glucagon-like peptide 1 (GLP-1). May also play a role in bone homeostasis; receptor signaling activates pathways that inhibit osteoclast differentiation. Ligand binding leads to a conformation change that triggers signaling via G-proteins that activate phospholipase C, leading to an increase of the intracellular calcium concentration. Seems to act through a G(q) and G(i)-mediated pathway. Mediates the anti-inflammatory effects of omega-3 polyunsaturated fatty acids (PUFAs) via inhibition of NLRP3 inflammasome activation.</text>
</comment>
<accession>A0AA35KP79</accession>
<proteinExistence type="inferred from homology"/>
<evidence type="ECO:0000256" key="11">
    <source>
        <dbReference type="ARBA" id="ARBA00023224"/>
    </source>
</evidence>
<feature type="transmembrane region" description="Helical" evidence="15">
    <location>
        <begin position="6"/>
        <end position="30"/>
    </location>
</feature>
<dbReference type="InterPro" id="IPR013313">
    <property type="entry name" value="GPR40_recept_FA"/>
</dbReference>
<evidence type="ECO:0000256" key="14">
    <source>
        <dbReference type="RuleBase" id="RU000688"/>
    </source>
</evidence>